<keyword evidence="1" id="KW-0812">Transmembrane</keyword>
<protein>
    <submittedName>
        <fullName evidence="2">Uncharacterized protein</fullName>
    </submittedName>
</protein>
<dbReference type="EMBL" id="JBBWWQ010000018">
    <property type="protein sequence ID" value="KAK8921634.1"/>
    <property type="molecule type" value="Genomic_DNA"/>
</dbReference>
<feature type="transmembrane region" description="Helical" evidence="1">
    <location>
        <begin position="12"/>
        <end position="35"/>
    </location>
</feature>
<name>A0AAP0B046_9ASPA</name>
<gene>
    <name evidence="2" type="ORF">KSP39_PZI020839</name>
</gene>
<dbReference type="Proteomes" id="UP001418222">
    <property type="component" value="Unassembled WGS sequence"/>
</dbReference>
<keyword evidence="1" id="KW-0472">Membrane</keyword>
<dbReference type="GO" id="GO:0051762">
    <property type="term" value="P:sesquiterpene biosynthetic process"/>
    <property type="evidence" value="ECO:0007669"/>
    <property type="project" value="TreeGrafter"/>
</dbReference>
<dbReference type="PANTHER" id="PTHR31045:SF30">
    <property type="entry name" value="PLAC8 FAMILY PROTEIN"/>
    <property type="match status" value="1"/>
</dbReference>
<dbReference type="AlphaFoldDB" id="A0AAP0B046"/>
<sequence length="163" mass="19143">MKTWITKPMNTALLFWIISVVISGTILFMVMTGMLNGVLPKKSQRDAWFELNNQILNALFTLMCLHQHPNRFLHLALLIRWGARDVLSLRATYCQNGMQKPNDIEGAYLRRRRTSPPPELFRSIRIMRPQFGVRQIEPTDYRCSYLHLYRIRCPVYCLPAQFA</sequence>
<evidence type="ECO:0000256" key="1">
    <source>
        <dbReference type="SAM" id="Phobius"/>
    </source>
</evidence>
<dbReference type="PANTHER" id="PTHR31045">
    <property type="entry name" value="PLAC8 FAMILY PROTEIN-RELATED"/>
    <property type="match status" value="1"/>
</dbReference>
<dbReference type="GO" id="GO:0009975">
    <property type="term" value="F:cyclase activity"/>
    <property type="evidence" value="ECO:0007669"/>
    <property type="project" value="TreeGrafter"/>
</dbReference>
<keyword evidence="1" id="KW-1133">Transmembrane helix</keyword>
<reference evidence="2 3" key="1">
    <citation type="journal article" date="2022" name="Nat. Plants">
        <title>Genomes of leafy and leafless Platanthera orchids illuminate the evolution of mycoheterotrophy.</title>
        <authorList>
            <person name="Li M.H."/>
            <person name="Liu K.W."/>
            <person name="Li Z."/>
            <person name="Lu H.C."/>
            <person name="Ye Q.L."/>
            <person name="Zhang D."/>
            <person name="Wang J.Y."/>
            <person name="Li Y.F."/>
            <person name="Zhong Z.M."/>
            <person name="Liu X."/>
            <person name="Yu X."/>
            <person name="Liu D.K."/>
            <person name="Tu X.D."/>
            <person name="Liu B."/>
            <person name="Hao Y."/>
            <person name="Liao X.Y."/>
            <person name="Jiang Y.T."/>
            <person name="Sun W.H."/>
            <person name="Chen J."/>
            <person name="Chen Y.Q."/>
            <person name="Ai Y."/>
            <person name="Zhai J.W."/>
            <person name="Wu S.S."/>
            <person name="Zhou Z."/>
            <person name="Hsiao Y.Y."/>
            <person name="Wu W.L."/>
            <person name="Chen Y.Y."/>
            <person name="Lin Y.F."/>
            <person name="Hsu J.L."/>
            <person name="Li C.Y."/>
            <person name="Wang Z.W."/>
            <person name="Zhao X."/>
            <person name="Zhong W.Y."/>
            <person name="Ma X.K."/>
            <person name="Ma L."/>
            <person name="Huang J."/>
            <person name="Chen G.Z."/>
            <person name="Huang M.Z."/>
            <person name="Huang L."/>
            <person name="Peng D.H."/>
            <person name="Luo Y.B."/>
            <person name="Zou S.Q."/>
            <person name="Chen S.P."/>
            <person name="Lan S."/>
            <person name="Tsai W.C."/>
            <person name="Van de Peer Y."/>
            <person name="Liu Z.J."/>
        </authorList>
    </citation>
    <scope>NUCLEOTIDE SEQUENCE [LARGE SCALE GENOMIC DNA]</scope>
    <source>
        <strain evidence="2">Lor287</strain>
    </source>
</reference>
<organism evidence="2 3">
    <name type="scientific">Platanthera zijinensis</name>
    <dbReference type="NCBI Taxonomy" id="2320716"/>
    <lineage>
        <taxon>Eukaryota</taxon>
        <taxon>Viridiplantae</taxon>
        <taxon>Streptophyta</taxon>
        <taxon>Embryophyta</taxon>
        <taxon>Tracheophyta</taxon>
        <taxon>Spermatophyta</taxon>
        <taxon>Magnoliopsida</taxon>
        <taxon>Liliopsida</taxon>
        <taxon>Asparagales</taxon>
        <taxon>Orchidaceae</taxon>
        <taxon>Orchidoideae</taxon>
        <taxon>Orchideae</taxon>
        <taxon>Orchidinae</taxon>
        <taxon>Platanthera</taxon>
    </lineage>
</organism>
<keyword evidence="3" id="KW-1185">Reference proteome</keyword>
<comment type="caution">
    <text evidence="2">The sequence shown here is derived from an EMBL/GenBank/DDBJ whole genome shotgun (WGS) entry which is preliminary data.</text>
</comment>
<accession>A0AAP0B046</accession>
<evidence type="ECO:0000313" key="2">
    <source>
        <dbReference type="EMBL" id="KAK8921634.1"/>
    </source>
</evidence>
<proteinExistence type="predicted"/>
<dbReference type="InterPro" id="IPR021369">
    <property type="entry name" value="DUF2985"/>
</dbReference>
<dbReference type="Pfam" id="PF11204">
    <property type="entry name" value="DUF2985"/>
    <property type="match status" value="1"/>
</dbReference>
<evidence type="ECO:0000313" key="3">
    <source>
        <dbReference type="Proteomes" id="UP001418222"/>
    </source>
</evidence>